<sequence length="289" mass="33742">MIPDTDPSAYCASCRLTTTIPNLNRSENLTLWFRMEQAKRRLLYTLSKLDLPIYSRQEDPQNGLAFEFLEDETQDIFGNELTVKNLVTTGHSGGIITLNLKEAKHSSRMAMREEMNENYRTLLGHLRHESGHYYWDRLVANRDCLQGFRDHFGDERLDYRQSLQSYYDNGPATNWQNVWVSAYASMHPWEDWAETWAHYLHMVDTLETASDYNFSVSQKSLTNPLHRYPQRNDKASDKHFERLMSDWLRLTTGLNALNRSMGLEDAYPFTLSSLAIEKLKFVHEVIGQS</sequence>
<proteinExistence type="predicted"/>
<reference evidence="1 2" key="1">
    <citation type="submission" date="2018-05" db="EMBL/GenBank/DDBJ databases">
        <title>Salinimonas sp. HMF8227 Genome sequencing and assembly.</title>
        <authorList>
            <person name="Kang H."/>
            <person name="Kang J."/>
            <person name="Cha I."/>
            <person name="Kim H."/>
            <person name="Joh K."/>
        </authorList>
    </citation>
    <scope>NUCLEOTIDE SEQUENCE [LARGE SCALE GENOMIC DNA]</scope>
    <source>
        <strain evidence="1 2">HMF8227</strain>
    </source>
</reference>
<keyword evidence="2" id="KW-1185">Reference proteome</keyword>
<dbReference type="Proteomes" id="UP000245728">
    <property type="component" value="Chromosome"/>
</dbReference>
<dbReference type="AlphaFoldDB" id="A0A2S2E689"/>
<name>A0A2S2E689_9ALTE</name>
<accession>A0A2S2E689</accession>
<evidence type="ECO:0000313" key="2">
    <source>
        <dbReference type="Proteomes" id="UP000245728"/>
    </source>
</evidence>
<dbReference type="PIRSF" id="PIRSF012641">
    <property type="entry name" value="UCP012641"/>
    <property type="match status" value="1"/>
</dbReference>
<dbReference type="Pfam" id="PF15887">
    <property type="entry name" value="Peptidase_Mx"/>
    <property type="match status" value="1"/>
</dbReference>
<dbReference type="Gene3D" id="3.40.390.70">
    <property type="match status" value="1"/>
</dbReference>
<evidence type="ECO:0000313" key="1">
    <source>
        <dbReference type="EMBL" id="AWL13174.1"/>
    </source>
</evidence>
<gene>
    <name evidence="1" type="ORF">HMF8227_02723</name>
</gene>
<evidence type="ECO:0008006" key="3">
    <source>
        <dbReference type="Google" id="ProtNLM"/>
    </source>
</evidence>
<dbReference type="InterPro" id="IPR031321">
    <property type="entry name" value="UCP012641"/>
</dbReference>
<organism evidence="1 2">
    <name type="scientific">Saliniradius amylolyticus</name>
    <dbReference type="NCBI Taxonomy" id="2183582"/>
    <lineage>
        <taxon>Bacteria</taxon>
        <taxon>Pseudomonadati</taxon>
        <taxon>Pseudomonadota</taxon>
        <taxon>Gammaproteobacteria</taxon>
        <taxon>Alteromonadales</taxon>
        <taxon>Alteromonadaceae</taxon>
        <taxon>Saliniradius</taxon>
    </lineage>
</organism>
<dbReference type="KEGG" id="salh:HMF8227_02723"/>
<dbReference type="EMBL" id="CP029347">
    <property type="protein sequence ID" value="AWL13174.1"/>
    <property type="molecule type" value="Genomic_DNA"/>
</dbReference>
<protein>
    <recommendedName>
        <fullName evidence="3">Zinc-ribbon domain-containing protein</fullName>
    </recommendedName>
</protein>